<gene>
    <name evidence="1" type="ORF">Sangu_3186200</name>
</gene>
<evidence type="ECO:0000313" key="1">
    <source>
        <dbReference type="EMBL" id="KAL0295751.1"/>
    </source>
</evidence>
<sequence length="109" mass="11166">MVSSVQTSNIPDACIHYVTIGKGLLVGPRSETPASSLANNKTSNGLYTTTAFPLLITSSCATPFASTPAPSSRATEGFRSAPLVTSGRLTGGCTSASEHTPKQAVCQSF</sequence>
<accession>A0AAW2JQ09</accession>
<proteinExistence type="predicted"/>
<name>A0AAW2JQ09_9LAMI</name>
<dbReference type="AlphaFoldDB" id="A0AAW2JQ09"/>
<reference evidence="1" key="2">
    <citation type="journal article" date="2024" name="Plant">
        <title>Genomic evolution and insights into agronomic trait innovations of Sesamum species.</title>
        <authorList>
            <person name="Miao H."/>
            <person name="Wang L."/>
            <person name="Qu L."/>
            <person name="Liu H."/>
            <person name="Sun Y."/>
            <person name="Le M."/>
            <person name="Wang Q."/>
            <person name="Wei S."/>
            <person name="Zheng Y."/>
            <person name="Lin W."/>
            <person name="Duan Y."/>
            <person name="Cao H."/>
            <person name="Xiong S."/>
            <person name="Wang X."/>
            <person name="Wei L."/>
            <person name="Li C."/>
            <person name="Ma Q."/>
            <person name="Ju M."/>
            <person name="Zhao R."/>
            <person name="Li G."/>
            <person name="Mu C."/>
            <person name="Tian Q."/>
            <person name="Mei H."/>
            <person name="Zhang T."/>
            <person name="Gao T."/>
            <person name="Zhang H."/>
        </authorList>
    </citation>
    <scope>NUCLEOTIDE SEQUENCE</scope>
    <source>
        <strain evidence="1">G01</strain>
    </source>
</reference>
<organism evidence="1">
    <name type="scientific">Sesamum angustifolium</name>
    <dbReference type="NCBI Taxonomy" id="2727405"/>
    <lineage>
        <taxon>Eukaryota</taxon>
        <taxon>Viridiplantae</taxon>
        <taxon>Streptophyta</taxon>
        <taxon>Embryophyta</taxon>
        <taxon>Tracheophyta</taxon>
        <taxon>Spermatophyta</taxon>
        <taxon>Magnoliopsida</taxon>
        <taxon>eudicotyledons</taxon>
        <taxon>Gunneridae</taxon>
        <taxon>Pentapetalae</taxon>
        <taxon>asterids</taxon>
        <taxon>lamiids</taxon>
        <taxon>Lamiales</taxon>
        <taxon>Pedaliaceae</taxon>
        <taxon>Sesamum</taxon>
    </lineage>
</organism>
<reference evidence="1" key="1">
    <citation type="submission" date="2020-06" db="EMBL/GenBank/DDBJ databases">
        <authorList>
            <person name="Li T."/>
            <person name="Hu X."/>
            <person name="Zhang T."/>
            <person name="Song X."/>
            <person name="Zhang H."/>
            <person name="Dai N."/>
            <person name="Sheng W."/>
            <person name="Hou X."/>
            <person name="Wei L."/>
        </authorList>
    </citation>
    <scope>NUCLEOTIDE SEQUENCE</scope>
    <source>
        <strain evidence="1">G01</strain>
        <tissue evidence="1">Leaf</tissue>
    </source>
</reference>
<dbReference type="EMBL" id="JACGWK010000609">
    <property type="protein sequence ID" value="KAL0295751.1"/>
    <property type="molecule type" value="Genomic_DNA"/>
</dbReference>
<comment type="caution">
    <text evidence="1">The sequence shown here is derived from an EMBL/GenBank/DDBJ whole genome shotgun (WGS) entry which is preliminary data.</text>
</comment>
<protein>
    <submittedName>
        <fullName evidence="1">Uncharacterized protein</fullName>
    </submittedName>
</protein>